<comment type="similarity">
    <text evidence="1">Belongs to the LysR transcriptional regulatory family.</text>
</comment>
<keyword evidence="4" id="KW-0804">Transcription</keyword>
<proteinExistence type="inferred from homology"/>
<dbReference type="Proteomes" id="UP000178776">
    <property type="component" value="Chromosome"/>
</dbReference>
<reference evidence="6 7" key="1">
    <citation type="submission" date="2016-10" db="EMBL/GenBank/DDBJ databases">
        <title>Chromobacterium muskegensis sp. nov., an insecticidal bacterium isolated from Sphagnum bogs.</title>
        <authorList>
            <person name="Sparks M.E."/>
            <person name="Blackburn M.B."/>
            <person name="Gundersen-Rindal D.E."/>
            <person name="Mitchell A."/>
            <person name="Farrar R."/>
            <person name="Kuhar D."/>
        </authorList>
    </citation>
    <scope>NUCLEOTIDE SEQUENCE [LARGE SCALE GENOMIC DNA]</scope>
    <source>
        <strain evidence="6 7">21-1</strain>
    </source>
</reference>
<evidence type="ECO:0000313" key="6">
    <source>
        <dbReference type="EMBL" id="AOZ49772.1"/>
    </source>
</evidence>
<dbReference type="PRINTS" id="PR00039">
    <property type="entry name" value="HTHLYSR"/>
</dbReference>
<dbReference type="PANTHER" id="PTHR30537">
    <property type="entry name" value="HTH-TYPE TRANSCRIPTIONAL REGULATOR"/>
    <property type="match status" value="1"/>
</dbReference>
<sequence>MPEHDGLSAEEVSEQAVASRLPSLRLLAGFEAAARIGSFSRAAESLHLSQSAISHQIQQLEEFVGQPLFHRVGRGVELTFAGEMLQQSVGRALETLRRGLDRIAVYTDPGLVALVGPAFLLQGWLQPRLAALRAAHPDIVPLLSIDESPGQADEIDLDLLISPWPLSLDGWEDARWLRDEWLFVCAPALAEELAGLPFERHHELARLVCLERARLPDAAEAETQRLLRRFGVAAIYDDAQLARDAALRGHGIACLSSLAVDEDLREGRLHALAGYPRLPGAQWWLSRPESALRTEAMERMHAWLSSAAREGPASAIGAD</sequence>
<dbReference type="GeneID" id="68840962"/>
<evidence type="ECO:0000256" key="1">
    <source>
        <dbReference type="ARBA" id="ARBA00009437"/>
    </source>
</evidence>
<dbReference type="AlphaFoldDB" id="A0A1D9LET0"/>
<dbReference type="FunFam" id="1.10.10.10:FF:000001">
    <property type="entry name" value="LysR family transcriptional regulator"/>
    <property type="match status" value="1"/>
</dbReference>
<dbReference type="SUPFAM" id="SSF53850">
    <property type="entry name" value="Periplasmic binding protein-like II"/>
    <property type="match status" value="1"/>
</dbReference>
<dbReference type="Pfam" id="PF03466">
    <property type="entry name" value="LysR_substrate"/>
    <property type="match status" value="1"/>
</dbReference>
<dbReference type="KEGG" id="cvc:BKX93_07030"/>
<dbReference type="Gene3D" id="3.40.190.10">
    <property type="entry name" value="Periplasmic binding protein-like II"/>
    <property type="match status" value="2"/>
</dbReference>
<dbReference type="GO" id="GO:0003677">
    <property type="term" value="F:DNA binding"/>
    <property type="evidence" value="ECO:0007669"/>
    <property type="project" value="UniProtKB-KW"/>
</dbReference>
<feature type="domain" description="HTH lysR-type" evidence="5">
    <location>
        <begin position="22"/>
        <end position="79"/>
    </location>
</feature>
<organism evidence="6 7">
    <name type="scientific">Chromobacterium vaccinii</name>
    <dbReference type="NCBI Taxonomy" id="1108595"/>
    <lineage>
        <taxon>Bacteria</taxon>
        <taxon>Pseudomonadati</taxon>
        <taxon>Pseudomonadota</taxon>
        <taxon>Betaproteobacteria</taxon>
        <taxon>Neisseriales</taxon>
        <taxon>Chromobacteriaceae</taxon>
        <taxon>Chromobacterium</taxon>
    </lineage>
</organism>
<dbReference type="SUPFAM" id="SSF46785">
    <property type="entry name" value="Winged helix' DNA-binding domain"/>
    <property type="match status" value="1"/>
</dbReference>
<evidence type="ECO:0000259" key="5">
    <source>
        <dbReference type="PROSITE" id="PS50931"/>
    </source>
</evidence>
<dbReference type="STRING" id="1108595.BKX93_07030"/>
<dbReference type="InterPro" id="IPR005119">
    <property type="entry name" value="LysR_subst-bd"/>
</dbReference>
<gene>
    <name evidence="6" type="ORF">BKX93_07030</name>
</gene>
<dbReference type="PROSITE" id="PS50931">
    <property type="entry name" value="HTH_LYSR"/>
    <property type="match status" value="1"/>
</dbReference>
<dbReference type="Gene3D" id="1.10.10.10">
    <property type="entry name" value="Winged helix-like DNA-binding domain superfamily/Winged helix DNA-binding domain"/>
    <property type="match status" value="1"/>
</dbReference>
<dbReference type="InterPro" id="IPR036390">
    <property type="entry name" value="WH_DNA-bd_sf"/>
</dbReference>
<keyword evidence="3" id="KW-0238">DNA-binding</keyword>
<dbReference type="GO" id="GO:0003700">
    <property type="term" value="F:DNA-binding transcription factor activity"/>
    <property type="evidence" value="ECO:0007669"/>
    <property type="project" value="InterPro"/>
</dbReference>
<evidence type="ECO:0000256" key="4">
    <source>
        <dbReference type="ARBA" id="ARBA00023163"/>
    </source>
</evidence>
<dbReference type="PANTHER" id="PTHR30537:SF5">
    <property type="entry name" value="HTH-TYPE TRANSCRIPTIONAL ACTIVATOR TTDR-RELATED"/>
    <property type="match status" value="1"/>
</dbReference>
<dbReference type="InterPro" id="IPR058163">
    <property type="entry name" value="LysR-type_TF_proteobact-type"/>
</dbReference>
<evidence type="ECO:0000256" key="3">
    <source>
        <dbReference type="ARBA" id="ARBA00023125"/>
    </source>
</evidence>
<dbReference type="Pfam" id="PF00126">
    <property type="entry name" value="HTH_1"/>
    <property type="match status" value="1"/>
</dbReference>
<dbReference type="EMBL" id="CP017707">
    <property type="protein sequence ID" value="AOZ49772.1"/>
    <property type="molecule type" value="Genomic_DNA"/>
</dbReference>
<dbReference type="RefSeq" id="WP_070979316.1">
    <property type="nucleotide sequence ID" value="NZ_CP017707.1"/>
</dbReference>
<dbReference type="InterPro" id="IPR000847">
    <property type="entry name" value="LysR_HTH_N"/>
</dbReference>
<evidence type="ECO:0000313" key="7">
    <source>
        <dbReference type="Proteomes" id="UP000178776"/>
    </source>
</evidence>
<name>A0A1D9LET0_9NEIS</name>
<dbReference type="InterPro" id="IPR036388">
    <property type="entry name" value="WH-like_DNA-bd_sf"/>
</dbReference>
<evidence type="ECO:0000256" key="2">
    <source>
        <dbReference type="ARBA" id="ARBA00023015"/>
    </source>
</evidence>
<accession>A0A1D9LET0</accession>
<protein>
    <submittedName>
        <fullName evidence="6">LysR family transcriptional regulator</fullName>
    </submittedName>
</protein>
<keyword evidence="2" id="KW-0805">Transcription regulation</keyword>